<keyword evidence="2" id="KW-1185">Reference proteome</keyword>
<dbReference type="EMBL" id="RBXR01000001">
    <property type="protein sequence ID" value="RKT69412.1"/>
    <property type="molecule type" value="Genomic_DNA"/>
</dbReference>
<dbReference type="SUPFAM" id="SSF52540">
    <property type="entry name" value="P-loop containing nucleoside triphosphate hydrolases"/>
    <property type="match status" value="1"/>
</dbReference>
<dbReference type="InterPro" id="IPR027417">
    <property type="entry name" value="P-loop_NTPase"/>
</dbReference>
<organism evidence="1 2">
    <name type="scientific">Saccharothrix variisporea</name>
    <dbReference type="NCBI Taxonomy" id="543527"/>
    <lineage>
        <taxon>Bacteria</taxon>
        <taxon>Bacillati</taxon>
        <taxon>Actinomycetota</taxon>
        <taxon>Actinomycetes</taxon>
        <taxon>Pseudonocardiales</taxon>
        <taxon>Pseudonocardiaceae</taxon>
        <taxon>Saccharothrix</taxon>
    </lineage>
</organism>
<dbReference type="Proteomes" id="UP000272729">
    <property type="component" value="Unassembled WGS sequence"/>
</dbReference>
<dbReference type="AlphaFoldDB" id="A0A495X603"/>
<protein>
    <recommendedName>
        <fullName evidence="3">MinD-like ATPase involved in chromosome partitioning or flagellar assembly</fullName>
    </recommendedName>
</protein>
<accession>A0A495X603</accession>
<evidence type="ECO:0000313" key="2">
    <source>
        <dbReference type="Proteomes" id="UP000272729"/>
    </source>
</evidence>
<evidence type="ECO:0000313" key="1">
    <source>
        <dbReference type="EMBL" id="RKT69412.1"/>
    </source>
</evidence>
<name>A0A495X603_9PSEU</name>
<gene>
    <name evidence="1" type="ORF">DFJ66_2633</name>
</gene>
<evidence type="ECO:0008006" key="3">
    <source>
        <dbReference type="Google" id="ProtNLM"/>
    </source>
</evidence>
<proteinExistence type="predicted"/>
<reference evidence="1 2" key="1">
    <citation type="submission" date="2018-10" db="EMBL/GenBank/DDBJ databases">
        <title>Sequencing the genomes of 1000 actinobacteria strains.</title>
        <authorList>
            <person name="Klenk H.-P."/>
        </authorList>
    </citation>
    <scope>NUCLEOTIDE SEQUENCE [LARGE SCALE GENOMIC DNA]</scope>
    <source>
        <strain evidence="1 2">DSM 43911</strain>
    </source>
</reference>
<dbReference type="Gene3D" id="3.40.50.300">
    <property type="entry name" value="P-loop containing nucleotide triphosphate hydrolases"/>
    <property type="match status" value="1"/>
</dbReference>
<sequence>MSGEAVSGSAVGRPGGVWGGQPVPVPVVPSSVGRLAPVVDRAPSSVTPAIPVLDDVSRLVEERGARGRAAVLRVLRGTAPVGRVVAVLGMAGAGRSTVAAQLACAAAAHHPGPVVVVDGSGSVWPGLVRRLPAEPGCVPDWPDFGALLAEPDPVPTLRAFVHSARQDVGDTGVLGRVVRLGGIAPARRFEPLAPSSLLAAVELCRSVCRLTIVDCPAEAHVLARVCETAADALLVVCRADASELLRCGSLLDLLARDTDRDVHGRAVVVAVGHRPGRWPKRAAAAEAAAGGAAVAVVRMPYDAVLAEADSPVAHGGEAAERITAVCAVVAEQRRY</sequence>
<comment type="caution">
    <text evidence="1">The sequence shown here is derived from an EMBL/GenBank/DDBJ whole genome shotgun (WGS) entry which is preliminary data.</text>
</comment>